<evidence type="ECO:0000313" key="3">
    <source>
        <dbReference type="Proteomes" id="UP000192578"/>
    </source>
</evidence>
<feature type="signal peptide" evidence="1">
    <location>
        <begin position="1"/>
        <end position="17"/>
    </location>
</feature>
<organism evidence="2 3">
    <name type="scientific">Hypsibius exemplaris</name>
    <name type="common">Freshwater tardigrade</name>
    <dbReference type="NCBI Taxonomy" id="2072580"/>
    <lineage>
        <taxon>Eukaryota</taxon>
        <taxon>Metazoa</taxon>
        <taxon>Ecdysozoa</taxon>
        <taxon>Tardigrada</taxon>
        <taxon>Eutardigrada</taxon>
        <taxon>Parachela</taxon>
        <taxon>Hypsibioidea</taxon>
        <taxon>Hypsibiidae</taxon>
        <taxon>Hypsibius</taxon>
    </lineage>
</organism>
<evidence type="ECO:0000313" key="2">
    <source>
        <dbReference type="EMBL" id="OWA52206.1"/>
    </source>
</evidence>
<feature type="chain" id="PRO_5040790438" description="Chitin-binding type-2 domain-containing protein" evidence="1">
    <location>
        <begin position="18"/>
        <end position="138"/>
    </location>
</feature>
<gene>
    <name evidence="2" type="ORF">BV898_16664</name>
</gene>
<accession>A0A9X6RM21</accession>
<evidence type="ECO:0000256" key="1">
    <source>
        <dbReference type="SAM" id="SignalP"/>
    </source>
</evidence>
<dbReference type="Proteomes" id="UP000192578">
    <property type="component" value="Unassembled WGS sequence"/>
</dbReference>
<dbReference type="OrthoDB" id="10613402at2759"/>
<dbReference type="AlphaFoldDB" id="A0A9X6RM21"/>
<comment type="caution">
    <text evidence="2">The sequence shown here is derived from an EMBL/GenBank/DDBJ whole genome shotgun (WGS) entry which is preliminary data.</text>
</comment>
<reference evidence="3" key="1">
    <citation type="submission" date="2017-01" db="EMBL/GenBank/DDBJ databases">
        <title>Comparative genomics of anhydrobiosis in the tardigrade Hypsibius dujardini.</title>
        <authorList>
            <person name="Yoshida Y."/>
            <person name="Koutsovoulos G."/>
            <person name="Laetsch D."/>
            <person name="Stevens L."/>
            <person name="Kumar S."/>
            <person name="Horikawa D."/>
            <person name="Ishino K."/>
            <person name="Komine S."/>
            <person name="Tomita M."/>
            <person name="Blaxter M."/>
            <person name="Arakawa K."/>
        </authorList>
    </citation>
    <scope>NUCLEOTIDE SEQUENCE [LARGE SCALE GENOMIC DNA]</scope>
    <source>
        <strain evidence="3">Z151</strain>
    </source>
</reference>
<evidence type="ECO:0008006" key="4">
    <source>
        <dbReference type="Google" id="ProtNLM"/>
    </source>
</evidence>
<proteinExistence type="predicted"/>
<dbReference type="EMBL" id="MTYJ01000256">
    <property type="protein sequence ID" value="OWA52206.1"/>
    <property type="molecule type" value="Genomic_DNA"/>
</dbReference>
<keyword evidence="3" id="KW-1185">Reference proteome</keyword>
<keyword evidence="1" id="KW-0732">Signal</keyword>
<sequence>MEFVLVSVLATISAVASQQLQSYIPQQSQQYYSCNGRLYSYPYQGCTYNNFQQNPFNNNNGVFYSCNGFLYSYPNPGCTYNTGIAAAGTVGTAVFGVSTAGVVANINPVVNGGLPQIAPVGTAVGAILPTGQLGPLPG</sequence>
<name>A0A9X6RM21_HYPEX</name>
<protein>
    <recommendedName>
        <fullName evidence="4">Chitin-binding type-2 domain-containing protein</fullName>
    </recommendedName>
</protein>